<dbReference type="AlphaFoldDB" id="A0AA87Z2U8"/>
<evidence type="ECO:0000256" key="1">
    <source>
        <dbReference type="SAM" id="MobiDB-lite"/>
    </source>
</evidence>
<feature type="region of interest" description="Disordered" evidence="1">
    <location>
        <begin position="46"/>
        <end position="68"/>
    </location>
</feature>
<comment type="caution">
    <text evidence="2">The sequence shown here is derived from an EMBL/GenBank/DDBJ whole genome shotgun (WGS) entry which is preliminary data.</text>
</comment>
<feature type="compositionally biased region" description="Polar residues" evidence="1">
    <location>
        <begin position="1"/>
        <end position="11"/>
    </location>
</feature>
<evidence type="ECO:0000313" key="3">
    <source>
        <dbReference type="Proteomes" id="UP001187192"/>
    </source>
</evidence>
<proteinExistence type="predicted"/>
<reference evidence="2" key="1">
    <citation type="submission" date="2023-07" db="EMBL/GenBank/DDBJ databases">
        <title>draft genome sequence of fig (Ficus carica).</title>
        <authorList>
            <person name="Takahashi T."/>
            <person name="Nishimura K."/>
        </authorList>
    </citation>
    <scope>NUCLEOTIDE SEQUENCE</scope>
</reference>
<name>A0AA87Z2U8_FICCA</name>
<sequence length="68" mass="7844">MTGSQTLQNHWRASLRPSLPWPPSPPPRRRSFASLEYDHIVNEFQFRPPPALEPDFTEKEAKKGRSGD</sequence>
<protein>
    <submittedName>
        <fullName evidence="2">Uncharacterized protein</fullName>
    </submittedName>
</protein>
<dbReference type="Proteomes" id="UP001187192">
    <property type="component" value="Unassembled WGS sequence"/>
</dbReference>
<feature type="region of interest" description="Disordered" evidence="1">
    <location>
        <begin position="1"/>
        <end position="31"/>
    </location>
</feature>
<evidence type="ECO:0000313" key="2">
    <source>
        <dbReference type="EMBL" id="GMN24559.1"/>
    </source>
</evidence>
<accession>A0AA87Z2U8</accession>
<keyword evidence="3" id="KW-1185">Reference proteome</keyword>
<gene>
    <name evidence="2" type="ORF">TIFTF001_000629</name>
</gene>
<organism evidence="2 3">
    <name type="scientific">Ficus carica</name>
    <name type="common">Common fig</name>
    <dbReference type="NCBI Taxonomy" id="3494"/>
    <lineage>
        <taxon>Eukaryota</taxon>
        <taxon>Viridiplantae</taxon>
        <taxon>Streptophyta</taxon>
        <taxon>Embryophyta</taxon>
        <taxon>Tracheophyta</taxon>
        <taxon>Spermatophyta</taxon>
        <taxon>Magnoliopsida</taxon>
        <taxon>eudicotyledons</taxon>
        <taxon>Gunneridae</taxon>
        <taxon>Pentapetalae</taxon>
        <taxon>rosids</taxon>
        <taxon>fabids</taxon>
        <taxon>Rosales</taxon>
        <taxon>Moraceae</taxon>
        <taxon>Ficeae</taxon>
        <taxon>Ficus</taxon>
    </lineage>
</organism>
<feature type="compositionally biased region" description="Basic and acidic residues" evidence="1">
    <location>
        <begin position="56"/>
        <end position="68"/>
    </location>
</feature>
<dbReference type="EMBL" id="BTGU01000001">
    <property type="protein sequence ID" value="GMN24559.1"/>
    <property type="molecule type" value="Genomic_DNA"/>
</dbReference>